<dbReference type="CDD" id="cd06223">
    <property type="entry name" value="PRTases_typeI"/>
    <property type="match status" value="1"/>
</dbReference>
<evidence type="ECO:0000256" key="5">
    <source>
        <dbReference type="ARBA" id="ARBA00022777"/>
    </source>
</evidence>
<gene>
    <name evidence="11" type="ORF">A3J05_04240</name>
</gene>
<organism evidence="11 12">
    <name type="scientific">Candidatus Doudnabacteria bacterium RIFCSPLOWO2_02_FULL_48_13</name>
    <dbReference type="NCBI Taxonomy" id="1817845"/>
    <lineage>
        <taxon>Bacteria</taxon>
        <taxon>Candidatus Doudnaibacteriota</taxon>
    </lineage>
</organism>
<keyword evidence="4" id="KW-0547">Nucleotide-binding</keyword>
<proteinExistence type="inferred from homology"/>
<feature type="domain" description="Phosphoribosyltransferase" evidence="9">
    <location>
        <begin position="199"/>
        <end position="266"/>
    </location>
</feature>
<dbReference type="GO" id="GO:0005737">
    <property type="term" value="C:cytoplasm"/>
    <property type="evidence" value="ECO:0007669"/>
    <property type="project" value="TreeGrafter"/>
</dbReference>
<dbReference type="GO" id="GO:0004749">
    <property type="term" value="F:ribose phosphate diphosphokinase activity"/>
    <property type="evidence" value="ECO:0007669"/>
    <property type="project" value="UniProtKB-EC"/>
</dbReference>
<comment type="similarity">
    <text evidence="8">Belongs to the ribose-phosphate pyrophosphokinase family.</text>
</comment>
<dbReference type="EMBL" id="MFFF01000030">
    <property type="protein sequence ID" value="OGE98555.1"/>
    <property type="molecule type" value="Genomic_DNA"/>
</dbReference>
<dbReference type="GO" id="GO:0006164">
    <property type="term" value="P:purine nucleotide biosynthetic process"/>
    <property type="evidence" value="ECO:0007669"/>
    <property type="project" value="TreeGrafter"/>
</dbReference>
<comment type="catalytic activity">
    <reaction evidence="7">
        <text>D-ribose 5-phosphate + ATP = 5-phospho-alpha-D-ribose 1-diphosphate + AMP + H(+)</text>
        <dbReference type="Rhea" id="RHEA:15609"/>
        <dbReference type="ChEBI" id="CHEBI:15378"/>
        <dbReference type="ChEBI" id="CHEBI:30616"/>
        <dbReference type="ChEBI" id="CHEBI:58017"/>
        <dbReference type="ChEBI" id="CHEBI:78346"/>
        <dbReference type="ChEBI" id="CHEBI:456215"/>
        <dbReference type="EC" id="2.7.6.1"/>
    </reaction>
</comment>
<dbReference type="PANTHER" id="PTHR10210">
    <property type="entry name" value="RIBOSE-PHOSPHATE DIPHOSPHOKINASE FAMILY MEMBER"/>
    <property type="match status" value="1"/>
</dbReference>
<dbReference type="InterPro" id="IPR029099">
    <property type="entry name" value="Pribosyltran_N"/>
</dbReference>
<dbReference type="InterPro" id="IPR000836">
    <property type="entry name" value="PRTase_dom"/>
</dbReference>
<name>A0A1F5Q8P5_9BACT</name>
<dbReference type="SMART" id="SM01400">
    <property type="entry name" value="Pribosyltran_N"/>
    <property type="match status" value="1"/>
</dbReference>
<sequence length="282" mass="31285">MIKLVSPNFADLLEPNIEIGKFPDGNTHVRIPNIQSYAGKEVMLFHRLYPDQNNAFFELLLVLETLKEQKARVTLVAPYLPYARHEKQILDGEIASAPVTCNLIAAAGCEKLITFDCHFLNEEGETKYGNLLIQNLSLGDLLIAKAREQFGAEEFEIIGLDEGAAYLVKNHGGKFMQKNRKEYEGDKIGYREVEGLVCEFDVKDKNVLLIDDMISTGSTMIKGTEKIKSCGAKRVCAAVVHGLFVFDSAAQISKTTDCVFSTDTIVTPQSQVSIKDELTTLT</sequence>
<feature type="domain" description="Ribose-phosphate pyrophosphokinase N-terminal" evidence="10">
    <location>
        <begin position="16"/>
        <end position="108"/>
    </location>
</feature>
<evidence type="ECO:0000256" key="8">
    <source>
        <dbReference type="RuleBase" id="RU004324"/>
    </source>
</evidence>
<dbReference type="Proteomes" id="UP000177235">
    <property type="component" value="Unassembled WGS sequence"/>
</dbReference>
<keyword evidence="3 8" id="KW-0545">Nucleotide biosynthesis</keyword>
<comment type="caution">
    <text evidence="11">The sequence shown here is derived from an EMBL/GenBank/DDBJ whole genome shotgun (WGS) entry which is preliminary data.</text>
</comment>
<evidence type="ECO:0000256" key="7">
    <source>
        <dbReference type="ARBA" id="ARBA00049535"/>
    </source>
</evidence>
<evidence type="ECO:0000313" key="12">
    <source>
        <dbReference type="Proteomes" id="UP000177235"/>
    </source>
</evidence>
<dbReference type="NCBIfam" id="TIGR01251">
    <property type="entry name" value="ribP_PPkin"/>
    <property type="match status" value="1"/>
</dbReference>
<dbReference type="GO" id="GO:0016301">
    <property type="term" value="F:kinase activity"/>
    <property type="evidence" value="ECO:0007669"/>
    <property type="project" value="UniProtKB-KW"/>
</dbReference>
<dbReference type="GO" id="GO:0005524">
    <property type="term" value="F:ATP binding"/>
    <property type="evidence" value="ECO:0007669"/>
    <property type="project" value="UniProtKB-KW"/>
</dbReference>
<dbReference type="EC" id="2.7.6.1" evidence="1"/>
<dbReference type="InterPro" id="IPR029057">
    <property type="entry name" value="PRTase-like"/>
</dbReference>
<accession>A0A1F5Q8P5</accession>
<dbReference type="InterPro" id="IPR005946">
    <property type="entry name" value="Rib-P_diPkinase"/>
</dbReference>
<dbReference type="SUPFAM" id="SSF53271">
    <property type="entry name" value="PRTase-like"/>
    <property type="match status" value="1"/>
</dbReference>
<dbReference type="Pfam" id="PF13793">
    <property type="entry name" value="Pribosyltran_N"/>
    <property type="match status" value="1"/>
</dbReference>
<dbReference type="PANTHER" id="PTHR10210:SF32">
    <property type="entry name" value="RIBOSE-PHOSPHATE PYROPHOSPHOKINASE 2"/>
    <property type="match status" value="1"/>
</dbReference>
<keyword evidence="5" id="KW-0418">Kinase</keyword>
<dbReference type="GO" id="GO:0002189">
    <property type="term" value="C:ribose phosphate diphosphokinase complex"/>
    <property type="evidence" value="ECO:0007669"/>
    <property type="project" value="TreeGrafter"/>
</dbReference>
<dbReference type="GO" id="GO:0000287">
    <property type="term" value="F:magnesium ion binding"/>
    <property type="evidence" value="ECO:0007669"/>
    <property type="project" value="InterPro"/>
</dbReference>
<evidence type="ECO:0000259" key="9">
    <source>
        <dbReference type="Pfam" id="PF00156"/>
    </source>
</evidence>
<evidence type="ECO:0000256" key="2">
    <source>
        <dbReference type="ARBA" id="ARBA00022679"/>
    </source>
</evidence>
<evidence type="ECO:0000256" key="4">
    <source>
        <dbReference type="ARBA" id="ARBA00022741"/>
    </source>
</evidence>
<evidence type="ECO:0000256" key="6">
    <source>
        <dbReference type="ARBA" id="ARBA00022840"/>
    </source>
</evidence>
<protein>
    <recommendedName>
        <fullName evidence="1">ribose-phosphate diphosphokinase</fullName>
        <ecNumber evidence="1">2.7.6.1</ecNumber>
    </recommendedName>
</protein>
<dbReference type="GO" id="GO:0006015">
    <property type="term" value="P:5-phosphoribose 1-diphosphate biosynthetic process"/>
    <property type="evidence" value="ECO:0007669"/>
    <property type="project" value="TreeGrafter"/>
</dbReference>
<evidence type="ECO:0000259" key="10">
    <source>
        <dbReference type="Pfam" id="PF13793"/>
    </source>
</evidence>
<dbReference type="AlphaFoldDB" id="A0A1F5Q8P5"/>
<evidence type="ECO:0000313" key="11">
    <source>
        <dbReference type="EMBL" id="OGE98555.1"/>
    </source>
</evidence>
<evidence type="ECO:0000256" key="1">
    <source>
        <dbReference type="ARBA" id="ARBA00013247"/>
    </source>
</evidence>
<dbReference type="FunFam" id="3.40.50.2020:FF:000014">
    <property type="entry name" value="Ribose-phosphate pyrophosphokinase 1"/>
    <property type="match status" value="1"/>
</dbReference>
<dbReference type="Pfam" id="PF00156">
    <property type="entry name" value="Pribosyltran"/>
    <property type="match status" value="1"/>
</dbReference>
<reference evidence="11 12" key="1">
    <citation type="journal article" date="2016" name="Nat. Commun.">
        <title>Thousands of microbial genomes shed light on interconnected biogeochemical processes in an aquifer system.</title>
        <authorList>
            <person name="Anantharaman K."/>
            <person name="Brown C.T."/>
            <person name="Hug L.A."/>
            <person name="Sharon I."/>
            <person name="Castelle C.J."/>
            <person name="Probst A.J."/>
            <person name="Thomas B.C."/>
            <person name="Singh A."/>
            <person name="Wilkins M.J."/>
            <person name="Karaoz U."/>
            <person name="Brodie E.L."/>
            <person name="Williams K.H."/>
            <person name="Hubbard S.S."/>
            <person name="Banfield J.F."/>
        </authorList>
    </citation>
    <scope>NUCLEOTIDE SEQUENCE [LARGE SCALE GENOMIC DNA]</scope>
</reference>
<evidence type="ECO:0000256" key="3">
    <source>
        <dbReference type="ARBA" id="ARBA00022727"/>
    </source>
</evidence>
<dbReference type="Gene3D" id="3.40.50.2020">
    <property type="match status" value="2"/>
</dbReference>
<keyword evidence="2" id="KW-0808">Transferase</keyword>
<keyword evidence="6" id="KW-0067">ATP-binding</keyword>